<comment type="caution">
    <text evidence="1">The sequence shown here is derived from an EMBL/GenBank/DDBJ whole genome shotgun (WGS) entry which is preliminary data.</text>
</comment>
<reference evidence="1" key="1">
    <citation type="submission" date="2020-12" db="EMBL/GenBank/DDBJ databases">
        <title>Clostridium thailandense sp. nov., a novel acetogenic bacterium isolated from peat land soil in Thailand.</title>
        <authorList>
            <person name="Chaikitkaew S."/>
            <person name="Birkeland N.K."/>
        </authorList>
    </citation>
    <scope>NUCLEOTIDE SEQUENCE</scope>
    <source>
        <strain evidence="1">DSM 17425</strain>
    </source>
</reference>
<evidence type="ECO:0008006" key="3">
    <source>
        <dbReference type="Google" id="ProtNLM"/>
    </source>
</evidence>
<protein>
    <recommendedName>
        <fullName evidence="3">TPR-repeat-containing protein</fullName>
    </recommendedName>
</protein>
<sequence>MGELVQFYKEGIENFAEGNLNSAFNYLSMAVNEGLEIEESNNALALILMYRGEFEQAYRFFMINNKKFNNKLSEKYLLEIDKVNNFIKRHNDMVDLAKRCRYDEALSALLFLRENGFRTVNDDILICLIYHLKKEHKKCRQILSEIYEMNKEELFYYEMKSYLDRKSSSKMKLSMVSLAAIAIVFSSITISKISISKSYKAAQTDIAARPVVNKTEKSDDSQYKLLVKLSDDIMKEDLYDFAQNDKKLDISALDEQSRAIYSKLKENYSTKAEIYFYKNGLAFYKNGAYKKAYEYLSIAYDNMKNNYLDEHVIFFTSKAAKASGNQSINYYKEYVKKYSKGTYIEECLYDLAILSYENKNVKEAQKYASILASEYTASIYNNDKIKLIIDKN</sequence>
<dbReference type="AlphaFoldDB" id="A0A934I2E6"/>
<dbReference type="Proteomes" id="UP000622687">
    <property type="component" value="Unassembled WGS sequence"/>
</dbReference>
<proteinExistence type="predicted"/>
<name>A0A934I2E6_9CLOT</name>
<dbReference type="EMBL" id="JAEEGB010000045">
    <property type="protein sequence ID" value="MBI6875574.1"/>
    <property type="molecule type" value="Genomic_DNA"/>
</dbReference>
<organism evidence="1 2">
    <name type="scientific">Clostridium aciditolerans</name>
    <dbReference type="NCBI Taxonomy" id="339861"/>
    <lineage>
        <taxon>Bacteria</taxon>
        <taxon>Bacillati</taxon>
        <taxon>Bacillota</taxon>
        <taxon>Clostridia</taxon>
        <taxon>Eubacteriales</taxon>
        <taxon>Clostridiaceae</taxon>
        <taxon>Clostridium</taxon>
    </lineage>
</organism>
<evidence type="ECO:0000313" key="2">
    <source>
        <dbReference type="Proteomes" id="UP000622687"/>
    </source>
</evidence>
<evidence type="ECO:0000313" key="1">
    <source>
        <dbReference type="EMBL" id="MBI6875574.1"/>
    </source>
</evidence>
<dbReference type="RefSeq" id="WP_211144912.1">
    <property type="nucleotide sequence ID" value="NZ_JAEEGB010000045.1"/>
</dbReference>
<gene>
    <name evidence="1" type="ORF">I6U51_23150</name>
</gene>
<keyword evidence="2" id="KW-1185">Reference proteome</keyword>
<accession>A0A934I2E6</accession>